<feature type="compositionally biased region" description="Basic and acidic residues" evidence="1">
    <location>
        <begin position="253"/>
        <end position="263"/>
    </location>
</feature>
<organism evidence="5">
    <name type="scientific">Apis mellifera</name>
    <name type="common">Honeybee</name>
    <dbReference type="NCBI Taxonomy" id="7460"/>
    <lineage>
        <taxon>Eukaryota</taxon>
        <taxon>Metazoa</taxon>
        <taxon>Ecdysozoa</taxon>
        <taxon>Arthropoda</taxon>
        <taxon>Hexapoda</taxon>
        <taxon>Insecta</taxon>
        <taxon>Pterygota</taxon>
        <taxon>Neoptera</taxon>
        <taxon>Endopterygota</taxon>
        <taxon>Hymenoptera</taxon>
        <taxon>Apocrita</taxon>
        <taxon>Aculeata</taxon>
        <taxon>Apoidea</taxon>
        <taxon>Anthophila</taxon>
        <taxon>Apidae</taxon>
        <taxon>Apis</taxon>
    </lineage>
</organism>
<feature type="compositionally biased region" description="Low complexity" evidence="1">
    <location>
        <begin position="3157"/>
        <end position="3169"/>
    </location>
</feature>
<dbReference type="RefSeq" id="XP_026299998.1">
    <property type="nucleotide sequence ID" value="XM_026444213.1"/>
</dbReference>
<evidence type="ECO:0000313" key="6">
    <source>
        <dbReference type="Proteomes" id="UP000005203"/>
    </source>
</evidence>
<feature type="region of interest" description="Disordered" evidence="1">
    <location>
        <begin position="3065"/>
        <end position="3090"/>
    </location>
</feature>
<dbReference type="GO" id="GO:0055080">
    <property type="term" value="P:monoatomic cation homeostasis"/>
    <property type="evidence" value="ECO:0007669"/>
    <property type="project" value="TreeGrafter"/>
</dbReference>
<feature type="region of interest" description="Disordered" evidence="1">
    <location>
        <begin position="769"/>
        <end position="789"/>
    </location>
</feature>
<feature type="compositionally biased region" description="Basic and acidic residues" evidence="1">
    <location>
        <begin position="1705"/>
        <end position="1720"/>
    </location>
</feature>
<dbReference type="PANTHER" id="PTHR31781">
    <property type="entry name" value="UNC80"/>
    <property type="match status" value="1"/>
</dbReference>
<reference evidence="5" key="1">
    <citation type="submission" date="2021-01" db="UniProtKB">
        <authorList>
            <consortium name="EnsemblMetazoa"/>
        </authorList>
    </citation>
    <scope>IDENTIFICATION</scope>
    <source>
        <strain evidence="5">DH4</strain>
    </source>
</reference>
<keyword evidence="6" id="KW-1185">Reference proteome</keyword>
<feature type="compositionally biased region" description="Polar residues" evidence="1">
    <location>
        <begin position="3211"/>
        <end position="3226"/>
    </location>
</feature>
<dbReference type="OrthoDB" id="5584001at2759"/>
<evidence type="ECO:0000256" key="1">
    <source>
        <dbReference type="SAM" id="MobiDB-lite"/>
    </source>
</evidence>
<feature type="compositionally biased region" description="Polar residues" evidence="1">
    <location>
        <begin position="3111"/>
        <end position="3139"/>
    </location>
</feature>
<feature type="compositionally biased region" description="Low complexity" evidence="1">
    <location>
        <begin position="3140"/>
        <end position="3149"/>
    </location>
</feature>
<feature type="region of interest" description="Disordered" evidence="1">
    <location>
        <begin position="1684"/>
        <end position="1755"/>
    </location>
</feature>
<dbReference type="Pfam" id="PF19424">
    <property type="entry name" value="UNC80"/>
    <property type="match status" value="1"/>
</dbReference>
<feature type="compositionally biased region" description="Basic and acidic residues" evidence="1">
    <location>
        <begin position="496"/>
        <end position="513"/>
    </location>
</feature>
<feature type="domain" description="Protein UNC80 central region" evidence="3">
    <location>
        <begin position="1247"/>
        <end position="1976"/>
    </location>
</feature>
<evidence type="ECO:0000259" key="3">
    <source>
        <dbReference type="Pfam" id="PF19424"/>
    </source>
</evidence>
<feature type="compositionally biased region" description="Basic residues" evidence="1">
    <location>
        <begin position="1530"/>
        <end position="1539"/>
    </location>
</feature>
<dbReference type="InterPro" id="IPR046460">
    <property type="entry name" value="UNC80_C"/>
</dbReference>
<protein>
    <submittedName>
        <fullName evidence="7">Protein unc-80 homolog isoform X9</fullName>
    </submittedName>
</protein>
<dbReference type="PANTHER" id="PTHR31781:SF1">
    <property type="entry name" value="PROTEIN UNC-80 HOMOLOG"/>
    <property type="match status" value="1"/>
</dbReference>
<feature type="region of interest" description="Disordered" evidence="1">
    <location>
        <begin position="3105"/>
        <end position="3196"/>
    </location>
</feature>
<dbReference type="EnsemblMetazoa" id="XM_026444213">
    <property type="protein sequence ID" value="XP_026299998"/>
    <property type="gene ID" value="LOC726032"/>
</dbReference>
<gene>
    <name evidence="7" type="primary">LOC726032</name>
</gene>
<feature type="region of interest" description="Disordered" evidence="1">
    <location>
        <begin position="1971"/>
        <end position="2006"/>
    </location>
</feature>
<dbReference type="GeneID" id="726032"/>
<dbReference type="Pfam" id="PF15778">
    <property type="entry name" value="UNC80_N"/>
    <property type="match status" value="1"/>
</dbReference>
<feature type="region of interest" description="Disordered" evidence="1">
    <location>
        <begin position="493"/>
        <end position="513"/>
    </location>
</feature>
<dbReference type="GO" id="GO:0034703">
    <property type="term" value="C:cation channel complex"/>
    <property type="evidence" value="ECO:0007669"/>
    <property type="project" value="TreeGrafter"/>
</dbReference>
<feature type="region of interest" description="Disordered" evidence="1">
    <location>
        <begin position="1495"/>
        <end position="1545"/>
    </location>
</feature>
<feature type="region of interest" description="Disordered" evidence="1">
    <location>
        <begin position="3392"/>
        <end position="3415"/>
    </location>
</feature>
<feature type="compositionally biased region" description="Low complexity" evidence="1">
    <location>
        <begin position="243"/>
        <end position="252"/>
    </location>
</feature>
<reference evidence="7" key="2">
    <citation type="submission" date="2025-04" db="UniProtKB">
        <authorList>
            <consortium name="RefSeq"/>
        </authorList>
    </citation>
    <scope>IDENTIFICATION</scope>
    <source>
        <strain evidence="7">DH4</strain>
        <tissue evidence="7">Whole body</tissue>
    </source>
</reference>
<feature type="compositionally biased region" description="Polar residues" evidence="1">
    <location>
        <begin position="1996"/>
        <end position="2006"/>
    </location>
</feature>
<feature type="domain" description="Cation channel complex component UNC80 N-terminal" evidence="2">
    <location>
        <begin position="15"/>
        <end position="210"/>
    </location>
</feature>
<feature type="compositionally biased region" description="Basic and acidic residues" evidence="1">
    <location>
        <begin position="1151"/>
        <end position="1160"/>
    </location>
</feature>
<feature type="region of interest" description="Disordered" evidence="1">
    <location>
        <begin position="2585"/>
        <end position="2612"/>
    </location>
</feature>
<dbReference type="InterPro" id="IPR031542">
    <property type="entry name" value="UNC80_N"/>
</dbReference>
<feature type="region of interest" description="Disordered" evidence="1">
    <location>
        <begin position="347"/>
        <end position="388"/>
    </location>
</feature>
<feature type="compositionally biased region" description="Basic and acidic residues" evidence="1">
    <location>
        <begin position="355"/>
        <end position="373"/>
    </location>
</feature>
<name>A0A7M7MRY1_APIME</name>
<feature type="compositionally biased region" description="Acidic residues" evidence="1">
    <location>
        <begin position="1980"/>
        <end position="1992"/>
    </location>
</feature>
<dbReference type="InterPro" id="IPR045852">
    <property type="entry name" value="UNC80_central"/>
</dbReference>
<dbReference type="InterPro" id="IPR016024">
    <property type="entry name" value="ARM-type_fold"/>
</dbReference>
<dbReference type="GO" id="GO:0005261">
    <property type="term" value="F:monoatomic cation channel activity"/>
    <property type="evidence" value="ECO:0007669"/>
    <property type="project" value="TreeGrafter"/>
</dbReference>
<evidence type="ECO:0000259" key="4">
    <source>
        <dbReference type="Pfam" id="PF20262"/>
    </source>
</evidence>
<accession>A0A7M7MRY1</accession>
<dbReference type="CTD" id="285175"/>
<feature type="compositionally biased region" description="Basic and acidic residues" evidence="1">
    <location>
        <begin position="1729"/>
        <end position="1750"/>
    </location>
</feature>
<feature type="compositionally biased region" description="Polar residues" evidence="1">
    <location>
        <begin position="3400"/>
        <end position="3409"/>
    </location>
</feature>
<feature type="region of interest" description="Disordered" evidence="1">
    <location>
        <begin position="1560"/>
        <end position="1612"/>
    </location>
</feature>
<feature type="compositionally biased region" description="Basic and acidic residues" evidence="1">
    <location>
        <begin position="3065"/>
        <end position="3079"/>
    </location>
</feature>
<feature type="compositionally biased region" description="Basic and acidic residues" evidence="1">
    <location>
        <begin position="1495"/>
        <end position="1506"/>
    </location>
</feature>
<dbReference type="SUPFAM" id="SSF48371">
    <property type="entry name" value="ARM repeat"/>
    <property type="match status" value="1"/>
</dbReference>
<feature type="compositionally biased region" description="Low complexity" evidence="1">
    <location>
        <begin position="3293"/>
        <end position="3304"/>
    </location>
</feature>
<dbReference type="Pfam" id="PF20262">
    <property type="entry name" value="UNC80_C"/>
    <property type="match status" value="1"/>
</dbReference>
<evidence type="ECO:0000313" key="7">
    <source>
        <dbReference type="RefSeq" id="XP_026299998.1"/>
    </source>
</evidence>
<proteinExistence type="predicted"/>
<sequence length="3456" mass="389011">MHKRRSLDGNVQEQALPIPVQMFLWRQLRPFIRAKLGKLHEASCTFCQHAPGHHETKEACTSLEKVLVQNLHNDLTRSLSLILGTVPRWRLIQAALPYVLHATANLLHNRKDFQTLGAMETTLLYILHWILLDAAEECAETDADPGNPFYYLFSIPTMSLFVYLFAPLCNHLKDIDFKTNLRLENGLKIWSAMYECRHPDTPCFTTHCRIKPQALWSRSFKTYKQHQMSDDVFVGRNIESPPSQSVSAFSDQSSDKPSTKQLDEDNIWVSSPKDTVFPETIPEESSGTEDEHVMIFRLPSLSESEKALDGGEASIFHVAMGRTTGFSKLRIEQVTAISALDTRQYQEKSSSIGGLEREKEDQKTEKETMDGSKTKGSLTQRGPGDSSIGGLTSSCPAIDADVRAATFLDVAVLRCLFVPQWQEEGVHWALQFLYHRLRMINEETSVQQMPRRRSNSLPIPKIEVSIYQSPENKKKDVSKDFMEVPEVRDVSLLTGHDGDTSHTRRASEKSKKRMKMADLKAFVETKLLSKSEKALEKIGQEDSKMLFDQDSHRSLDTGDDNLTRPTSTMSKIFEAKDVDHMKHPTNLIKGKSMPSLSCLINELTAGGYVGDTRIERKQSRFYSQSYTAPNPIITVTEHTPTPSPDFMKRQGSIDSQLDVISMHGSRLDSERKPSLTRSQTDSNITYASDEIPEAPGSCCYITKEGDIDLQVVLKAVHSVALRDSNCCTLRVCENILNLVELLIDMGVMKQCLRDEITGSIAESATAVERAEAGKKKESPENEHEYRQDVSEAKASSHNLLMNCVIRVLKHLGCPHNCSEGIRGQQADFCRSQAQTILVKLHRASSKQFSRFLRSMVREQPIPEVLEFFHALVGFCVDPSSLLSPLNQKRGSSKSPEISGSQGGYATNFGANLVGSGGGGTGSSSATPGTVVGAVVPASGAGGATYGSVSHGARGIEGHVFNYVFKALVTRFVKSLKELKSQENVCLYCDVRQFMSYVKEVHGGAFRRVALSGILDSTDRPNKRCNSNVQTTRVIRHMHQSDLEEHADIGGDTCYTMDDRGTRKYFFKKRSTSSTCAFAFMQSLLETELSEENAKISQSPLGNLRKKHHILTPRQSERNLGIEPMSSGKIRKSTRFQIGGIVNWFRKEYGRTDSTDSHESSESPTDGSFVRQSSFHYGHHRSASRSGRGVGLTFQKAKRRMEDQLNKIGFGKSKKKESLEDAPGSYFSRRNSMEFGEASRESEFVVLKERRLVPRNAVYDGMLRFSFLLETCQPGSVPDHYLMAAILDLPYAPVVARASLILECAHFVHMCNKGQWPTWMKMNLPMFRSSVPINNRSTPVSRIHVLQRTAGKLFYQWAEAIGTRLEELLLEDKQNFDQVIAMVSDENKQRDLITEDEEEDFLDEASINGYGSQCPIALRLTACILLLEVTAFLRETYQTLPKFNKLLTKERPLPWERMYSREANRRWSMALSSMGHSQTSAQSLQSIVGDREVAREDFQSAEKEKAKRVQPPQSRPLLLRRGTAENATGSFKKRSLKLRRGTKEGKDTECEAYTVKRADSIQSKRKVSSLSDRSDTSEPGFGGEISGEESPGILIDDQPPESPSDSNETDETNKNFPWMRVLAQFANSFNFYCSHQNFCHPYCHRRQMRACSRLIKSIRKIYGEEFGILNGTGIFDLDTDKKEASKKEKRSRKVSEQASTQVSPVRRKDSVGKKYKVEKNMDGSQSGRLAQRDSSKDLADQDSEKGKESSKKSSIGEVDKENSAILKYLRTQVKDVFHAPLATLVKGAVVMTEELFVDVLPVAWELLLEANQEVAASAASLFIVAAVRAPNQASELMHHGLRHNSTSVRINAILRFQVLWKLRYQVWPRLEENAHMTFKVPPPGIEFTLPSPKIGIESLPVVDPPWMPQVKTKVEEVTINQEHHRSLVTATKTRKKQQTELIKKALQAQDDKKREERENFLITTIPITVQAAYEPSPVGDDHDEGNVGDEDGGETIPRNTSHHSQSAPSLFPSSLCSAIVQIIHLLDDAAVSDDGSAVYEVAYQVIWNCLVEDSALFLRYVLERLTREKQELMFKILRHLIRFVPKLPQQAAFALYNYIIGYVMFYARSPHEEGQKLIGTALSILWMVVHSVHGIMFKDLKQILRKEQCDASILLTANVPSAKRIVVHGPQDPDAGGIPSQFPVQEDTQFCQILRESLDFFGIEESKHKEYFLVDYKTHQIRNSSSYVRDYYFFKGRSQFSEIELVHMKPEDAFNALQRQELVHKFVEIGKVLLTWAILKNVDMVVQRVVFLHEELMKLPSFPRRALEADLDLYKGGEIGRELLGLDVMHKFMWVKLIARMFEAMAGNFAYSGDIHLFLNVLNGAVILHSEDSCILRYVIATYINAAHNFKNIFSTNGYLLIMPTLLQLYSTHQTNKLVTTTVEYAVKQFYLMNRKPFILQMFGSVSTILDTDETSIHGDAHKVPSTCLFNLLLSLETPSPDPLNIDELVKEEKPLKAIDFCYHDENEMVTVLDCISLCVMVIAYAPDSVRGQQMLIILEAILPCYVQQIQSPTYNKEGKTEKEIIHQLAVAVKTLVNNSEALTKYYNGPQKSSPEHKGSSQRNYGKGPYSPGYDFEDETHASKYIEHSRVRTFYDRDNDDAESCHKNEFRRPRDTLLNMVGDFVARCSTRLVELNKKSQDGKTIELLDPKCHIRLADIAHSLLKISPYDASTMGCRGLRRYMNDILPSTEWSSDDMRPALTNILRRLDKTFSKIHKKASIRRNTNWTAASDLLKGVYETLVKCPYIAHFQYLKALLTTCQSLIIGDTPPEDMTSASSAALMSKIPPQHFCSTVLRLIALYVISLGEGYLYAMFGTQTRIENMLLNLLIPLFLRVGTGRKDVPKLRQSDINFALTVVLNTLWPPTTKTTAPITAQNLKTTTDMRAGSLTFVARDSKTLTKTSLILYQVAFLALKIMTICFETELKTEWPKILRTMRLLNKRNEASMYLWNFIEFVVTHRTALYIQMLPFIVHKIGQAPISEHERNMQTTIRAKINGDTKSVPKSRGSLLTDLIHELRKLKEEIEDRKFDETQSEPKRSVADMHCATEGQSRTQRLSLIDLLTGDLGSRSHMNHQSNSSSTIKTTQPSQVSAPPNGIQTARGSSTSGGSSTLREACDGATEQQQAEQQATTDRSQPSSTSDERNHVKPHPILTHQKAPKLRFLSSVEFRHSSGETVTSQLSPTSPNEDSSGESRPDKPRLQRSMGQSKKTFRLRKSRRSHVEAVQVKSEQSNNVSQAQTSQPSILTPPTPVMEPSSFSIPSDSSSIRSRRSSSIRQSDCEKGGNLLNDQQLHATLHYHHHHHHHHHHHLHLQTSDASWDEDTSSTSGYRESYSMQLVSLESSNNNTRPIQAPPLASPDLNDMPSTSSTTTHVFEGSSPDCSINGSGGEKTALLTASQRTTSQHSLLMVFPNQDEDTLI</sequence>
<accession>A0A8B8H8M1</accession>
<feature type="compositionally biased region" description="Basic residues" evidence="1">
    <location>
        <begin position="3247"/>
        <end position="3256"/>
    </location>
</feature>
<feature type="region of interest" description="Disordered" evidence="1">
    <location>
        <begin position="1151"/>
        <end position="1171"/>
    </location>
</feature>
<evidence type="ECO:0000313" key="5">
    <source>
        <dbReference type="EnsemblMetazoa" id="XP_026299998"/>
    </source>
</evidence>
<dbReference type="Proteomes" id="UP000005203">
    <property type="component" value="Linkage group LG12"/>
</dbReference>
<dbReference type="GO" id="GO:0030424">
    <property type="term" value="C:axon"/>
    <property type="evidence" value="ECO:0007669"/>
    <property type="project" value="TreeGrafter"/>
</dbReference>
<feature type="domain" description="Protein UNC80 C-terminal" evidence="4">
    <location>
        <begin position="1998"/>
        <end position="3062"/>
    </location>
</feature>
<evidence type="ECO:0000259" key="2">
    <source>
        <dbReference type="Pfam" id="PF15778"/>
    </source>
</evidence>
<feature type="compositionally biased region" description="Polar residues" evidence="1">
    <location>
        <begin position="3265"/>
        <end position="3282"/>
    </location>
</feature>
<feature type="region of interest" description="Disordered" evidence="1">
    <location>
        <begin position="3209"/>
        <end position="3322"/>
    </location>
</feature>
<feature type="region of interest" description="Disordered" evidence="1">
    <location>
        <begin position="242"/>
        <end position="264"/>
    </location>
</feature>